<evidence type="ECO:0000256" key="3">
    <source>
        <dbReference type="ARBA" id="ARBA00022664"/>
    </source>
</evidence>
<dbReference type="Pfam" id="PF01423">
    <property type="entry name" value="LSM"/>
    <property type="match status" value="1"/>
</dbReference>
<dbReference type="Pfam" id="PF01722">
    <property type="entry name" value="BolA"/>
    <property type="match status" value="1"/>
</dbReference>
<evidence type="ECO:0000256" key="4">
    <source>
        <dbReference type="ARBA" id="ARBA00022728"/>
    </source>
</evidence>
<evidence type="ECO:0000256" key="6">
    <source>
        <dbReference type="ARBA" id="ARBA00023187"/>
    </source>
</evidence>
<evidence type="ECO:0000256" key="8">
    <source>
        <dbReference type="ARBA" id="ARBA00023274"/>
    </source>
</evidence>
<evidence type="ECO:0000256" key="5">
    <source>
        <dbReference type="ARBA" id="ARBA00022884"/>
    </source>
</evidence>
<dbReference type="Gene3D" id="2.30.30.100">
    <property type="match status" value="1"/>
</dbReference>
<dbReference type="InterPro" id="IPR001163">
    <property type="entry name" value="Sm_dom_euk/arc"/>
</dbReference>
<keyword evidence="5" id="KW-0694">RNA-binding</keyword>
<name>M8BWT4_AEGTA</name>
<dbReference type="SUPFAM" id="SSF50182">
    <property type="entry name" value="Sm-like ribonucleoproteins"/>
    <property type="match status" value="1"/>
</dbReference>
<dbReference type="InterPro" id="IPR034105">
    <property type="entry name" value="Lsm3"/>
</dbReference>
<evidence type="ECO:0000256" key="2">
    <source>
        <dbReference type="ARBA" id="ARBA00006850"/>
    </source>
</evidence>
<organism evidence="12">
    <name type="scientific">Aegilops tauschii</name>
    <name type="common">Tausch's goatgrass</name>
    <name type="synonym">Aegilops squarrosa</name>
    <dbReference type="NCBI Taxonomy" id="37682"/>
    <lineage>
        <taxon>Eukaryota</taxon>
        <taxon>Viridiplantae</taxon>
        <taxon>Streptophyta</taxon>
        <taxon>Embryophyta</taxon>
        <taxon>Tracheophyta</taxon>
        <taxon>Spermatophyta</taxon>
        <taxon>Magnoliopsida</taxon>
        <taxon>Liliopsida</taxon>
        <taxon>Poales</taxon>
        <taxon>Poaceae</taxon>
        <taxon>BOP clade</taxon>
        <taxon>Pooideae</taxon>
        <taxon>Triticodae</taxon>
        <taxon>Triticeae</taxon>
        <taxon>Triticinae</taxon>
        <taxon>Aegilops</taxon>
    </lineage>
</organism>
<dbReference type="PROSITE" id="PS52002">
    <property type="entry name" value="SM"/>
    <property type="match status" value="1"/>
</dbReference>
<dbReference type="FunFam" id="2.30.30.100:FF:000007">
    <property type="entry name" value="U6 snRNA-associated Sm-like protein LSm3"/>
    <property type="match status" value="1"/>
</dbReference>
<comment type="similarity">
    <text evidence="2">Belongs to the snRNP Sm proteins family.</text>
</comment>
<evidence type="ECO:0000256" key="9">
    <source>
        <dbReference type="ARBA" id="ARBA00054684"/>
    </source>
</evidence>
<proteinExistence type="inferred from homology"/>
<dbReference type="SUPFAM" id="SSF82657">
    <property type="entry name" value="BolA-like"/>
    <property type="match status" value="1"/>
</dbReference>
<evidence type="ECO:0000256" key="7">
    <source>
        <dbReference type="ARBA" id="ARBA00023242"/>
    </source>
</evidence>
<comment type="similarity">
    <text evidence="10">Belongs to the BolA/IbaG family.</text>
</comment>
<dbReference type="GO" id="GO:0120115">
    <property type="term" value="C:Lsm2-8 complex"/>
    <property type="evidence" value="ECO:0007669"/>
    <property type="project" value="UniProtKB-ARBA"/>
</dbReference>
<dbReference type="Gene3D" id="3.10.20.90">
    <property type="entry name" value="Phosphatidylinositol 3-kinase Catalytic Subunit, Chain A, domain 1"/>
    <property type="match status" value="1"/>
</dbReference>
<dbReference type="AlphaFoldDB" id="M8BWT4"/>
<accession>M8BWT4</accession>
<comment type="function">
    <text evidence="9">Component of LSM protein complexes, which are involved in RNA processing. Component of the cytoplasmic LSM1-LSM7 complex which is involved in mRNA degradation by promoting decapping and leading to accurate 5'-3' mRNA decay. The cytoplasmic LSM1-LSM7 complex regulates developmental gene expression by the decapping of specific development-related transcripts. Component of the nuclear LSM2-LSM8 complex which is involved splicing nuclear mRNAs. LSM2-LSM8 binds directly to the U6 small nuclear RNAs (snRNAs) and is essential for accurate splicing of selected development-related mRNAs through the stabilization of the spliceosomal U6 snRNA. Plays a critical role in the regulation of development-related gene expression.</text>
</comment>
<dbReference type="GO" id="GO:0000398">
    <property type="term" value="P:mRNA splicing, via spliceosome"/>
    <property type="evidence" value="ECO:0007669"/>
    <property type="project" value="InterPro"/>
</dbReference>
<dbReference type="InterPro" id="IPR047575">
    <property type="entry name" value="Sm"/>
</dbReference>
<comment type="subcellular location">
    <subcellularLocation>
        <location evidence="1">Nucleus</location>
    </subcellularLocation>
</comment>
<evidence type="ECO:0000256" key="1">
    <source>
        <dbReference type="ARBA" id="ARBA00004123"/>
    </source>
</evidence>
<keyword evidence="8" id="KW-0687">Ribonucleoprotein</keyword>
<dbReference type="InterPro" id="IPR002634">
    <property type="entry name" value="BolA"/>
</dbReference>
<keyword evidence="7" id="KW-0539">Nucleus</keyword>
<dbReference type="CDD" id="cd01730">
    <property type="entry name" value="LSm3"/>
    <property type="match status" value="1"/>
</dbReference>
<sequence>MASADEEIAVKEPLDLIRLSLDERIYVKLRSDRELRGKLHAYDQHLNMILGDVEEIVTTVEIDDETYEEIVRTTRRTIPFLFVRGDGVILVSPPLRTASALNPIPGNRKCACVMVYEYIMFGTKYVIGAEKSTKYSIPRPLRLEEEHRDGQIRDSETTASEIFSWASAKTDRETEKRGRRGEQEEAIANRPTMGVTKEDVEAAVAAALSPTHLVVTDTSGGCGASYEIEVVSDKFEGKRLLERHRMVNTALAPLMAEIHAVSIKALTPAQAQPKSEPAAADKAQA</sequence>
<dbReference type="GO" id="GO:0005681">
    <property type="term" value="C:spliceosomal complex"/>
    <property type="evidence" value="ECO:0007669"/>
    <property type="project" value="UniProtKB-KW"/>
</dbReference>
<keyword evidence="4" id="KW-0747">Spliceosome</keyword>
<keyword evidence="6" id="KW-0508">mRNA splicing</keyword>
<dbReference type="InterPro" id="IPR040002">
    <property type="entry name" value="Sm-like_LSM3"/>
</dbReference>
<dbReference type="SMART" id="SM00651">
    <property type="entry name" value="Sm"/>
    <property type="match status" value="1"/>
</dbReference>
<dbReference type="EnsemblPlants" id="EMT26424">
    <property type="protein sequence ID" value="EMT26424"/>
    <property type="gene ID" value="F775_30226"/>
</dbReference>
<evidence type="ECO:0000256" key="10">
    <source>
        <dbReference type="RuleBase" id="RU003860"/>
    </source>
</evidence>
<evidence type="ECO:0000259" key="11">
    <source>
        <dbReference type="PROSITE" id="PS52002"/>
    </source>
</evidence>
<feature type="domain" description="Sm" evidence="11">
    <location>
        <begin position="12"/>
        <end position="97"/>
    </location>
</feature>
<dbReference type="PANTHER" id="PTHR13110">
    <property type="entry name" value="U6 SNRNA-ASSOCIATED SM-LIKE PROTEIN LSM3"/>
    <property type="match status" value="1"/>
</dbReference>
<dbReference type="GO" id="GO:0003723">
    <property type="term" value="F:RNA binding"/>
    <property type="evidence" value="ECO:0007669"/>
    <property type="project" value="UniProtKB-KW"/>
</dbReference>
<dbReference type="InterPro" id="IPR036065">
    <property type="entry name" value="BolA-like_sf"/>
</dbReference>
<keyword evidence="3" id="KW-0507">mRNA processing</keyword>
<dbReference type="InterPro" id="IPR010920">
    <property type="entry name" value="LSM_dom_sf"/>
</dbReference>
<reference evidence="12" key="1">
    <citation type="submission" date="2015-06" db="UniProtKB">
        <authorList>
            <consortium name="EnsemblPlants"/>
        </authorList>
    </citation>
    <scope>IDENTIFICATION</scope>
</reference>
<evidence type="ECO:0000313" key="12">
    <source>
        <dbReference type="EnsemblPlants" id="EMT26424"/>
    </source>
</evidence>
<protein>
    <recommendedName>
        <fullName evidence="11">Sm domain-containing protein</fullName>
    </recommendedName>
</protein>